<evidence type="ECO:0000256" key="4">
    <source>
        <dbReference type="PROSITE-ProRule" id="PRU00409"/>
    </source>
</evidence>
<dbReference type="EMBL" id="CP009530">
    <property type="protein sequence ID" value="AKB57099.1"/>
    <property type="molecule type" value="Genomic_DNA"/>
</dbReference>
<keyword evidence="1" id="KW-0436">Ligase</keyword>
<reference evidence="6 7" key="1">
    <citation type="submission" date="2014-07" db="EMBL/GenBank/DDBJ databases">
        <title>Methanogenic archaea and the global carbon cycle.</title>
        <authorList>
            <person name="Henriksen J.R."/>
            <person name="Luke J."/>
            <person name="Reinhart S."/>
            <person name="Benedict M.N."/>
            <person name="Youngblut N.D."/>
            <person name="Metcalf M.E."/>
            <person name="Whitaker R.J."/>
            <person name="Metcalf W.W."/>
        </authorList>
    </citation>
    <scope>NUCLEOTIDE SEQUENCE [LARGE SCALE GENOMIC DNA]</scope>
    <source>
        <strain evidence="6 7">227</strain>
    </source>
</reference>
<dbReference type="GO" id="GO:0046872">
    <property type="term" value="F:metal ion binding"/>
    <property type="evidence" value="ECO:0007669"/>
    <property type="project" value="InterPro"/>
</dbReference>
<evidence type="ECO:0000256" key="2">
    <source>
        <dbReference type="ARBA" id="ARBA00022741"/>
    </source>
</evidence>
<evidence type="ECO:0000259" key="5">
    <source>
        <dbReference type="PROSITE" id="PS50975"/>
    </source>
</evidence>
<dbReference type="KEGG" id="mbar:MSBR2_0583"/>
<dbReference type="Gene3D" id="3.30.470.20">
    <property type="entry name" value="ATP-grasp fold, B domain"/>
    <property type="match status" value="1"/>
</dbReference>
<dbReference type="PANTHER" id="PTHR43585:SF2">
    <property type="entry name" value="ATP-GRASP ENZYME FSQD"/>
    <property type="match status" value="1"/>
</dbReference>
<dbReference type="InterPro" id="IPR052032">
    <property type="entry name" value="ATP-dep_AA_Ligase"/>
</dbReference>
<proteinExistence type="predicted"/>
<dbReference type="Proteomes" id="UP000033079">
    <property type="component" value="Chromosome"/>
</dbReference>
<feature type="domain" description="ATP-grasp" evidence="5">
    <location>
        <begin position="132"/>
        <end position="338"/>
    </location>
</feature>
<dbReference type="PATRIC" id="fig|1434106.5.peg.725"/>
<accession>A0A0E3R0Z0</accession>
<keyword evidence="3 4" id="KW-0067">ATP-binding</keyword>
<dbReference type="GO" id="GO:0016874">
    <property type="term" value="F:ligase activity"/>
    <property type="evidence" value="ECO:0007669"/>
    <property type="project" value="UniProtKB-KW"/>
</dbReference>
<organism evidence="6 7">
    <name type="scientific">Methanosarcina barkeri 227</name>
    <dbReference type="NCBI Taxonomy" id="1434106"/>
    <lineage>
        <taxon>Archaea</taxon>
        <taxon>Methanobacteriati</taxon>
        <taxon>Methanobacteriota</taxon>
        <taxon>Stenosarchaea group</taxon>
        <taxon>Methanomicrobia</taxon>
        <taxon>Methanosarcinales</taxon>
        <taxon>Methanosarcinaceae</taxon>
        <taxon>Methanosarcina</taxon>
    </lineage>
</organism>
<dbReference type="SUPFAM" id="SSF56059">
    <property type="entry name" value="Glutathione synthetase ATP-binding domain-like"/>
    <property type="match status" value="1"/>
</dbReference>
<dbReference type="Pfam" id="PF13535">
    <property type="entry name" value="ATP-grasp_4"/>
    <property type="match status" value="1"/>
</dbReference>
<gene>
    <name evidence="6" type="ORF">MSBR2_0583</name>
</gene>
<name>A0A0E3R0Z0_METBA</name>
<dbReference type="InterPro" id="IPR011761">
    <property type="entry name" value="ATP-grasp"/>
</dbReference>
<evidence type="ECO:0000313" key="7">
    <source>
        <dbReference type="Proteomes" id="UP000033079"/>
    </source>
</evidence>
<keyword evidence="2 4" id="KW-0547">Nucleotide-binding</keyword>
<sequence>MTGLDFVLALNKYSTTNITNLSYNLASGFKLKYIRKARKMLILDYPYVSELLKNTAAELQIPVLKNEMAAELKTEKKLNLLEEAEFIKLIKEKGECALYSNSENSIGWISENLGFTGLPEKIELFKNKVKFRELLERLYPELYFKSVKFEELDKIRVEEIKKPFIIKPAVGFFSLGVHKVSTNEEWDSVLKSIKAEVEEIKKLYPEQVLNMENFIIEGNIEGEEFAVDAYFNREGKPVVLDIFKHIFSSENDVSDRVYFTSKKIIETYREAIEDLLKEIGNLAGLRNFPLHLELRISQDRRIQPIELNPMRFAGLCVTDIAYFAYGINTYRYFLEQLEPDWNKILADKEGKSFCFIMLNKSEDLNLKDVKAFDYEKLLSDFEKPLELRKADYETRGYFGYMFTETRDSSWSEIERILKSDLREYITFKEAASASSVLKNNVQK</sequence>
<evidence type="ECO:0000256" key="1">
    <source>
        <dbReference type="ARBA" id="ARBA00022598"/>
    </source>
</evidence>
<dbReference type="PANTHER" id="PTHR43585">
    <property type="entry name" value="FUMIPYRROLE BIOSYNTHESIS PROTEIN C"/>
    <property type="match status" value="1"/>
</dbReference>
<evidence type="ECO:0000256" key="3">
    <source>
        <dbReference type="ARBA" id="ARBA00022840"/>
    </source>
</evidence>
<dbReference type="GO" id="GO:0005524">
    <property type="term" value="F:ATP binding"/>
    <property type="evidence" value="ECO:0007669"/>
    <property type="project" value="UniProtKB-UniRule"/>
</dbReference>
<dbReference type="AlphaFoldDB" id="A0A0E3R0Z0"/>
<protein>
    <recommendedName>
        <fullName evidence="5">ATP-grasp domain-containing protein</fullName>
    </recommendedName>
</protein>
<dbReference type="PROSITE" id="PS50975">
    <property type="entry name" value="ATP_GRASP"/>
    <property type="match status" value="1"/>
</dbReference>
<evidence type="ECO:0000313" key="6">
    <source>
        <dbReference type="EMBL" id="AKB57099.1"/>
    </source>
</evidence>
<dbReference type="HOGENOM" id="CLU_061134_0_0_2"/>